<dbReference type="EMBL" id="NBYO01000001">
    <property type="protein sequence ID" value="OXT02198.1"/>
    <property type="molecule type" value="Genomic_DNA"/>
</dbReference>
<organism evidence="1 2">
    <name type="scientific">Notoacmeibacter marinus</name>
    <dbReference type="NCBI Taxonomy" id="1876515"/>
    <lineage>
        <taxon>Bacteria</taxon>
        <taxon>Pseudomonadati</taxon>
        <taxon>Pseudomonadota</taxon>
        <taxon>Alphaproteobacteria</taxon>
        <taxon>Hyphomicrobiales</taxon>
        <taxon>Notoacmeibacteraceae</taxon>
        <taxon>Notoacmeibacter</taxon>
    </lineage>
</organism>
<evidence type="ECO:0000313" key="1">
    <source>
        <dbReference type="EMBL" id="OXT02198.1"/>
    </source>
</evidence>
<reference evidence="2" key="1">
    <citation type="journal article" date="2017" name="Int. J. Syst. Evol. Microbiol.">
        <title>Notoacmeibacter marinus gen. nov., sp. nov., isolated from the gut of a limpet and proposal of Notoacmeibacteraceae fam. nov. in the order Rhizobiales of the class Alphaproteobacteria.</title>
        <authorList>
            <person name="Huang Z."/>
            <person name="Guo F."/>
            <person name="Lai Q."/>
        </authorList>
    </citation>
    <scope>NUCLEOTIDE SEQUENCE [LARGE SCALE GENOMIC DNA]</scope>
    <source>
        <strain evidence="2">XMTR2A4</strain>
    </source>
</reference>
<dbReference type="AlphaFoldDB" id="A0A231V1Y4"/>
<accession>A0A231V1Y4</accession>
<evidence type="ECO:0000313" key="2">
    <source>
        <dbReference type="Proteomes" id="UP000215405"/>
    </source>
</evidence>
<protein>
    <recommendedName>
        <fullName evidence="3">Thioredoxin-disulfide reductase</fullName>
    </recommendedName>
</protein>
<sequence>MSRTLHARMIVLGAGPAGYTAGIYASRAMLEPMIISGSQPGGYLRTAAGSTATSVPNFRTCLHVAQAA</sequence>
<keyword evidence="2" id="KW-1185">Reference proteome</keyword>
<evidence type="ECO:0008006" key="3">
    <source>
        <dbReference type="Google" id="ProtNLM"/>
    </source>
</evidence>
<dbReference type="Proteomes" id="UP000215405">
    <property type="component" value="Unassembled WGS sequence"/>
</dbReference>
<name>A0A231V1Y4_9HYPH</name>
<dbReference type="SUPFAM" id="SSF51905">
    <property type="entry name" value="FAD/NAD(P)-binding domain"/>
    <property type="match status" value="1"/>
</dbReference>
<proteinExistence type="predicted"/>
<dbReference type="InterPro" id="IPR036188">
    <property type="entry name" value="FAD/NAD-bd_sf"/>
</dbReference>
<dbReference type="Gene3D" id="3.50.50.60">
    <property type="entry name" value="FAD/NAD(P)-binding domain"/>
    <property type="match status" value="1"/>
</dbReference>
<gene>
    <name evidence="1" type="ORF">B7H23_04570</name>
</gene>
<comment type="caution">
    <text evidence="1">The sequence shown here is derived from an EMBL/GenBank/DDBJ whole genome shotgun (WGS) entry which is preliminary data.</text>
</comment>